<sequence>MSKEETKRGPGRPKTSNPATRRLDMRITDEQHERWSNAAVRDGYVRAGDANISGWLKDLADKSAK</sequence>
<dbReference type="Proteomes" id="UP001223802">
    <property type="component" value="Chromosome"/>
</dbReference>
<keyword evidence="3" id="KW-1185">Reference proteome</keyword>
<feature type="region of interest" description="Disordered" evidence="1">
    <location>
        <begin position="1"/>
        <end position="30"/>
    </location>
</feature>
<proteinExistence type="predicted"/>
<evidence type="ECO:0000313" key="2">
    <source>
        <dbReference type="EMBL" id="WMC11737.1"/>
    </source>
</evidence>
<evidence type="ECO:0000256" key="1">
    <source>
        <dbReference type="SAM" id="MobiDB-lite"/>
    </source>
</evidence>
<dbReference type="EMBL" id="CP118224">
    <property type="protein sequence ID" value="WMC11737.1"/>
    <property type="molecule type" value="Genomic_DNA"/>
</dbReference>
<accession>A0AA50QCY2</accession>
<name>A0AA50QCY2_9GAMM</name>
<protein>
    <submittedName>
        <fullName evidence="2">Uncharacterized protein</fullName>
    </submittedName>
</protein>
<evidence type="ECO:0000313" key="3">
    <source>
        <dbReference type="Proteomes" id="UP001223802"/>
    </source>
</evidence>
<gene>
    <name evidence="2" type="ORF">PU634_05060</name>
</gene>
<feature type="compositionally biased region" description="Basic and acidic residues" evidence="1">
    <location>
        <begin position="21"/>
        <end position="30"/>
    </location>
</feature>
<dbReference type="AlphaFoldDB" id="A0AA50QCY2"/>
<dbReference type="KEGG" id="ope:PU634_05060"/>
<reference evidence="2 3" key="1">
    <citation type="submission" date="2023-02" db="EMBL/GenBank/DDBJ databases">
        <title>Complete genome sequence of a novel bacterium Oceanimonas sp. NTOU-MSR1 isolated from marine coast sediment.</title>
        <authorList>
            <person name="Yang H.-T."/>
            <person name="Chen Y.-L."/>
            <person name="Ho Y.-N."/>
        </authorList>
    </citation>
    <scope>NUCLEOTIDE SEQUENCE [LARGE SCALE GENOMIC DNA]</scope>
    <source>
        <strain evidence="2 3">NTOU-MSR1</strain>
    </source>
</reference>
<organism evidence="2 3">
    <name type="scientific">Oceanimonas pelagia</name>
    <dbReference type="NCBI Taxonomy" id="3028314"/>
    <lineage>
        <taxon>Bacteria</taxon>
        <taxon>Pseudomonadati</taxon>
        <taxon>Pseudomonadota</taxon>
        <taxon>Gammaproteobacteria</taxon>
        <taxon>Aeromonadales</taxon>
        <taxon>Aeromonadaceae</taxon>
        <taxon>Oceanimonas</taxon>
    </lineage>
</organism>
<dbReference type="RefSeq" id="WP_306762972.1">
    <property type="nucleotide sequence ID" value="NZ_CP118224.1"/>
</dbReference>